<name>A0A136Q4Q0_9FIRM</name>
<dbReference type="STRING" id="626937.HMPREF3293_01487"/>
<gene>
    <name evidence="1" type="ORF">HMPREF3293_01487</name>
</gene>
<evidence type="ECO:0000313" key="1">
    <source>
        <dbReference type="EMBL" id="KXK65653.1"/>
    </source>
</evidence>
<dbReference type="PATRIC" id="fig|626937.4.peg.1471"/>
<dbReference type="Proteomes" id="UP000070366">
    <property type="component" value="Unassembled WGS sequence"/>
</dbReference>
<reference evidence="1 2" key="1">
    <citation type="submission" date="2016-02" db="EMBL/GenBank/DDBJ databases">
        <authorList>
            <person name="Wen L."/>
            <person name="He K."/>
            <person name="Yang H."/>
        </authorList>
    </citation>
    <scope>NUCLEOTIDE SEQUENCE [LARGE SCALE GENOMIC DNA]</scope>
    <source>
        <strain evidence="1 2">DSM 22607</strain>
    </source>
</reference>
<protein>
    <submittedName>
        <fullName evidence="1">Uncharacterized protein</fullName>
    </submittedName>
</protein>
<organism evidence="1 2">
    <name type="scientific">Christensenella minuta</name>
    <dbReference type="NCBI Taxonomy" id="626937"/>
    <lineage>
        <taxon>Bacteria</taxon>
        <taxon>Bacillati</taxon>
        <taxon>Bacillota</taxon>
        <taxon>Clostridia</taxon>
        <taxon>Christensenellales</taxon>
        <taxon>Christensenellaceae</taxon>
        <taxon>Christensenella</taxon>
    </lineage>
</organism>
<dbReference type="AlphaFoldDB" id="A0A136Q4Q0"/>
<evidence type="ECO:0000313" key="2">
    <source>
        <dbReference type="Proteomes" id="UP000070366"/>
    </source>
</evidence>
<proteinExistence type="predicted"/>
<dbReference type="RefSeq" id="WP_066519392.1">
    <property type="nucleotide sequence ID" value="NZ_CABMOF010000002.1"/>
</dbReference>
<dbReference type="EMBL" id="LSZW01000059">
    <property type="protein sequence ID" value="KXK65653.1"/>
    <property type="molecule type" value="Genomic_DNA"/>
</dbReference>
<dbReference type="OrthoDB" id="2942004at2"/>
<dbReference type="KEGG" id="cmiu:B1H56_10385"/>
<comment type="caution">
    <text evidence="1">The sequence shown here is derived from an EMBL/GenBank/DDBJ whole genome shotgun (WGS) entry which is preliminary data.</text>
</comment>
<keyword evidence="2" id="KW-1185">Reference proteome</keyword>
<sequence>MAKEKFVMKNWNGTSWDTLYPRTDGESVYMDGYVKPAQGGAVVAADSLNAAVGKLEKGLDAKQNAIGYTPENTANKGKANGYAGLDASGKLPSSLLPQSSGGGLNYKGTLDASAGYPSAPETGDFYIVAAAGTISGTEYNTGDWAVYNGTAAGWAKIDNTDEVASVNGMTGAVELAGANLAMTGYTKPAAAGAVTAADTVNAAVGKLEKGLEGKQAAGNYVVSNGAMTAGTKTKITYDGKGLVTGGGDATAADVKMTGYVKATAEADITGADTVMEALGKVERKTDGKVSGNAAITAGTGTRITFDAKGLVTKGENAAGTDIKVGSYAKGTGAVTAADTVSEAIGKVEAKTDAKARITVAAAEPAGAATGDFWYQTV</sequence>
<accession>A0A136Q4Q0</accession>